<dbReference type="Pfam" id="PF20469">
    <property type="entry name" value="OLD-like_TOPRIM"/>
    <property type="match status" value="1"/>
</dbReference>
<keyword evidence="3" id="KW-0378">Hydrolase</keyword>
<reference evidence="3 4" key="1">
    <citation type="submission" date="2015-11" db="EMBL/GenBank/DDBJ databases">
        <title>Ensifer anhuiense sp. nov., an effective nitrogen fixation bacterium with Glycine soja.</title>
        <authorList>
            <person name="Yan H."/>
            <person name="Chen W."/>
        </authorList>
    </citation>
    <scope>NUCLEOTIDE SEQUENCE [LARGE SCALE GENOMIC DNA]</scope>
    <source>
        <strain evidence="3 4">LMG 7837</strain>
    </source>
</reference>
<dbReference type="EMBL" id="LNQB01000061">
    <property type="protein sequence ID" value="OAP48450.1"/>
    <property type="molecule type" value="Genomic_DNA"/>
</dbReference>
<dbReference type="PANTHER" id="PTHR43581:SF4">
    <property type="entry name" value="ATP_GTP PHOSPHATASE"/>
    <property type="match status" value="1"/>
</dbReference>
<dbReference type="InterPro" id="IPR034139">
    <property type="entry name" value="TOPRIM_OLD"/>
</dbReference>
<keyword evidence="4" id="KW-1185">Reference proteome</keyword>
<sequence>MATIRLVEIENFRCIRHLQWYPTPGINCLIGPGDSGKSTILDAIDLALGARRTAQFTDADFHNLDIKDPIQITLTLGNLGPELKSIETYGLYLRGYDAAAKKIEDEPGSGLETVLCLNLAVESDLEPTWSLISDRARAAGQTRNLSWSDRERLAPVRIGALSDHNLSWKRGSVLNRLSDETADASTALLAAAREARKSFGKDADAMLGDALEIVTEVAGSLGIDVGAKAKAELEAHSVSVTAGTISLHDENGIPLRRLGIGSTRLMISGLQQKNAAETAILLVDELEHGLEPHRIVRFLDNLGAKQKEPSLQVFLTSHSPVAVRELAAEQISIVRRVGNRHEVRWVGDHPDLQGTIRLYPEAFLAHSVLVCEGASEVGFMRGVDQYLSDKGNGKSLFAAGTALVSANGYTNIMSRAEAFRSMGYRTATFRDDDYQPPIAEETSFELGGGSIFKWRKGHKLEVELFVTLPADAVGALLDRALEDRSEEEADSQLRSHSTNAVTLARVRDELAKGALSTEARVALGNAAGGNKDNKKAWFKSVGEMEEVARDFVMPSFIETDKEFKLVLASLRKWCLNG</sequence>
<dbReference type="PANTHER" id="PTHR43581">
    <property type="entry name" value="ATP/GTP PHOSPHATASE"/>
    <property type="match status" value="1"/>
</dbReference>
<keyword evidence="3" id="KW-0255">Endonuclease</keyword>
<dbReference type="Proteomes" id="UP000078507">
    <property type="component" value="Unassembled WGS sequence"/>
</dbReference>
<evidence type="ECO:0000313" key="4">
    <source>
        <dbReference type="Proteomes" id="UP000078507"/>
    </source>
</evidence>
<accession>A0A178YLQ0</accession>
<dbReference type="RefSeq" id="WP_066870613.1">
    <property type="nucleotide sequence ID" value="NZ_LNQB01000061.1"/>
</dbReference>
<dbReference type="GO" id="GO:0004519">
    <property type="term" value="F:endonuclease activity"/>
    <property type="evidence" value="ECO:0007669"/>
    <property type="project" value="UniProtKB-KW"/>
</dbReference>
<dbReference type="InterPro" id="IPR003959">
    <property type="entry name" value="ATPase_AAA_core"/>
</dbReference>
<evidence type="ECO:0000259" key="1">
    <source>
        <dbReference type="Pfam" id="PF13304"/>
    </source>
</evidence>
<dbReference type="STRING" id="36856.ATB98_24180"/>
<dbReference type="SUPFAM" id="SSF52540">
    <property type="entry name" value="P-loop containing nucleoside triphosphate hydrolases"/>
    <property type="match status" value="1"/>
</dbReference>
<proteinExistence type="predicted"/>
<dbReference type="Gene3D" id="3.40.50.300">
    <property type="entry name" value="P-loop containing nucleotide triphosphate hydrolases"/>
    <property type="match status" value="1"/>
</dbReference>
<dbReference type="GO" id="GO:0005524">
    <property type="term" value="F:ATP binding"/>
    <property type="evidence" value="ECO:0007669"/>
    <property type="project" value="InterPro"/>
</dbReference>
<feature type="domain" description="OLD protein-like TOPRIM" evidence="2">
    <location>
        <begin position="363"/>
        <end position="433"/>
    </location>
</feature>
<organism evidence="3 4">
    <name type="scientific">Sinorhizobium saheli</name>
    <dbReference type="NCBI Taxonomy" id="36856"/>
    <lineage>
        <taxon>Bacteria</taxon>
        <taxon>Pseudomonadati</taxon>
        <taxon>Pseudomonadota</taxon>
        <taxon>Alphaproteobacteria</taxon>
        <taxon>Hyphomicrobiales</taxon>
        <taxon>Rhizobiaceae</taxon>
        <taxon>Sinorhizobium/Ensifer group</taxon>
        <taxon>Sinorhizobium</taxon>
    </lineage>
</organism>
<dbReference type="GO" id="GO:0016887">
    <property type="term" value="F:ATP hydrolysis activity"/>
    <property type="evidence" value="ECO:0007669"/>
    <property type="project" value="InterPro"/>
</dbReference>
<gene>
    <name evidence="3" type="ORF">ATB98_24180</name>
</gene>
<comment type="caution">
    <text evidence="3">The sequence shown here is derived from an EMBL/GenBank/DDBJ whole genome shotgun (WGS) entry which is preliminary data.</text>
</comment>
<keyword evidence="3" id="KW-0540">Nuclease</keyword>
<feature type="domain" description="ATPase AAA-type core" evidence="1">
    <location>
        <begin position="26"/>
        <end position="323"/>
    </location>
</feature>
<name>A0A178YLQ0_SINSA</name>
<dbReference type="Pfam" id="PF13304">
    <property type="entry name" value="AAA_21"/>
    <property type="match status" value="1"/>
</dbReference>
<protein>
    <submittedName>
        <fullName evidence="3">ATP-dependent endonuclease</fullName>
    </submittedName>
</protein>
<evidence type="ECO:0000313" key="3">
    <source>
        <dbReference type="EMBL" id="OAP48450.1"/>
    </source>
</evidence>
<evidence type="ECO:0000259" key="2">
    <source>
        <dbReference type="Pfam" id="PF20469"/>
    </source>
</evidence>
<dbReference type="OrthoDB" id="9816534at2"/>
<dbReference type="AlphaFoldDB" id="A0A178YLQ0"/>
<dbReference type="InterPro" id="IPR027417">
    <property type="entry name" value="P-loop_NTPase"/>
</dbReference>
<dbReference type="InterPro" id="IPR051396">
    <property type="entry name" value="Bact_Antivir_Def_Nuclease"/>
</dbReference>